<dbReference type="Pfam" id="PF02841">
    <property type="entry name" value="GBP_C"/>
    <property type="match status" value="1"/>
</dbReference>
<protein>
    <submittedName>
        <fullName evidence="7">GBP1 protein</fullName>
    </submittedName>
</protein>
<accession>A0A812QWX2</accession>
<dbReference type="OrthoDB" id="2135133at2759"/>
<dbReference type="InterPro" id="IPR036543">
    <property type="entry name" value="Guanylate-bd_C_sf"/>
</dbReference>
<gene>
    <name evidence="7" type="primary">GBP1</name>
    <name evidence="7" type="ORF">SPIL2461_LOCUS10039</name>
</gene>
<dbReference type="PROSITE" id="PS51715">
    <property type="entry name" value="G_GB1_RHD3"/>
    <property type="match status" value="1"/>
</dbReference>
<keyword evidence="1" id="KW-0547">Nucleotide-binding</keyword>
<evidence type="ECO:0000256" key="3">
    <source>
        <dbReference type="ARBA" id="ARBA00023134"/>
    </source>
</evidence>
<comment type="similarity">
    <text evidence="4">Belongs to the TRAFAC class dynamin-like GTPase superfamily. GB1/RHD3 GTPase family.</text>
</comment>
<evidence type="ECO:0000256" key="2">
    <source>
        <dbReference type="ARBA" id="ARBA00022801"/>
    </source>
</evidence>
<organism evidence="7 8">
    <name type="scientific">Symbiodinium pilosum</name>
    <name type="common">Dinoflagellate</name>
    <dbReference type="NCBI Taxonomy" id="2952"/>
    <lineage>
        <taxon>Eukaryota</taxon>
        <taxon>Sar</taxon>
        <taxon>Alveolata</taxon>
        <taxon>Dinophyceae</taxon>
        <taxon>Suessiales</taxon>
        <taxon>Symbiodiniaceae</taxon>
        <taxon>Symbiodinium</taxon>
    </lineage>
</organism>
<reference evidence="7" key="1">
    <citation type="submission" date="2021-02" db="EMBL/GenBank/DDBJ databases">
        <authorList>
            <person name="Dougan E. K."/>
            <person name="Rhodes N."/>
            <person name="Thang M."/>
            <person name="Chan C."/>
        </authorList>
    </citation>
    <scope>NUCLEOTIDE SEQUENCE</scope>
</reference>
<feature type="domain" description="GB1/RHD3-type G" evidence="6">
    <location>
        <begin position="38"/>
        <end position="272"/>
    </location>
</feature>
<proteinExistence type="inferred from homology"/>
<feature type="region of interest" description="Disordered" evidence="5">
    <location>
        <begin position="384"/>
        <end position="409"/>
    </location>
</feature>
<name>A0A812QWX2_SYMPI</name>
<keyword evidence="3" id="KW-0342">GTP-binding</keyword>
<dbReference type="InterPro" id="IPR015894">
    <property type="entry name" value="Guanylate-bd_N"/>
</dbReference>
<sequence length="409" mass="45848">MAESDASYFSGPLQLIQIDDDGKCHLQENAAAILSQIPGRLAIVGIAGLYRTGKSFLLNRLLGLQAGFEIGPTINPCTKGLWIWGQPVQLAPDYFCILIDTEGLGSTQRTASCDMQILSLCILLSSYFIYNSMGAIDEQAIDDLHLVLHLAKHIHVKSRRRNEEEKSVDLAQYFPLFLWVLRDFHLRLADERPGTVPTQEYLERALQSVQGQDDKNKLRDVIKDLFRERDCATIVRPVADEADLRNIQKLPYESLRPEFRVQVEAFVKKVYMFLKPKKIDGQLVNGAMLVELAGEYCKAINGSVVPTIQSAWTSVVQHQLRLSLRDAVQVYRSRMNETAMQHLPVSDEKPPGLTAGVSWATRILTGCEVWSPGPSLPVPESHCFSGSREGRDRGAAGCASCTRRRRRRL</sequence>
<evidence type="ECO:0000256" key="5">
    <source>
        <dbReference type="SAM" id="MobiDB-lite"/>
    </source>
</evidence>
<evidence type="ECO:0000259" key="6">
    <source>
        <dbReference type="PROSITE" id="PS51715"/>
    </source>
</evidence>
<evidence type="ECO:0000313" key="7">
    <source>
        <dbReference type="EMBL" id="CAE7407017.1"/>
    </source>
</evidence>
<dbReference type="Gene3D" id="3.40.50.300">
    <property type="entry name" value="P-loop containing nucleotide triphosphate hydrolases"/>
    <property type="match status" value="1"/>
</dbReference>
<dbReference type="Pfam" id="PF02263">
    <property type="entry name" value="GBP"/>
    <property type="match status" value="1"/>
</dbReference>
<dbReference type="InterPro" id="IPR030386">
    <property type="entry name" value="G_GB1_RHD3_dom"/>
</dbReference>
<evidence type="ECO:0000256" key="4">
    <source>
        <dbReference type="PROSITE-ProRule" id="PRU01052"/>
    </source>
</evidence>
<keyword evidence="8" id="KW-1185">Reference proteome</keyword>
<dbReference type="SUPFAM" id="SSF52540">
    <property type="entry name" value="P-loop containing nucleoside triphosphate hydrolases"/>
    <property type="match status" value="1"/>
</dbReference>
<evidence type="ECO:0000313" key="8">
    <source>
        <dbReference type="Proteomes" id="UP000649617"/>
    </source>
</evidence>
<dbReference type="PANTHER" id="PTHR10751">
    <property type="entry name" value="GUANYLATE BINDING PROTEIN"/>
    <property type="match status" value="1"/>
</dbReference>
<dbReference type="EMBL" id="CAJNIZ010018180">
    <property type="protein sequence ID" value="CAE7407017.1"/>
    <property type="molecule type" value="Genomic_DNA"/>
</dbReference>
<dbReference type="GO" id="GO:0005525">
    <property type="term" value="F:GTP binding"/>
    <property type="evidence" value="ECO:0007669"/>
    <property type="project" value="UniProtKB-KW"/>
</dbReference>
<dbReference type="Proteomes" id="UP000649617">
    <property type="component" value="Unassembled WGS sequence"/>
</dbReference>
<dbReference type="CDD" id="cd01851">
    <property type="entry name" value="GBP"/>
    <property type="match status" value="1"/>
</dbReference>
<evidence type="ECO:0000256" key="1">
    <source>
        <dbReference type="ARBA" id="ARBA00022741"/>
    </source>
</evidence>
<dbReference type="SUPFAM" id="SSF48340">
    <property type="entry name" value="Interferon-induced guanylate-binding protein 1 (GBP1), C-terminal domain"/>
    <property type="match status" value="1"/>
</dbReference>
<dbReference type="AlphaFoldDB" id="A0A812QWX2"/>
<keyword evidence="2" id="KW-0378">Hydrolase</keyword>
<dbReference type="Gene3D" id="1.20.1000.10">
    <property type="entry name" value="Guanylate-binding protein, C-terminal domain"/>
    <property type="match status" value="1"/>
</dbReference>
<dbReference type="InterPro" id="IPR003191">
    <property type="entry name" value="Guanylate-bd/ATL_C"/>
</dbReference>
<dbReference type="GO" id="GO:0003924">
    <property type="term" value="F:GTPase activity"/>
    <property type="evidence" value="ECO:0007669"/>
    <property type="project" value="InterPro"/>
</dbReference>
<comment type="caution">
    <text evidence="7">The sequence shown here is derived from an EMBL/GenBank/DDBJ whole genome shotgun (WGS) entry which is preliminary data.</text>
</comment>
<dbReference type="InterPro" id="IPR027417">
    <property type="entry name" value="P-loop_NTPase"/>
</dbReference>